<reference evidence="2" key="3">
    <citation type="journal article" date="2017" name="Nature">
        <title>Genome sequence of the progenitor of the wheat D genome Aegilops tauschii.</title>
        <authorList>
            <person name="Luo M.C."/>
            <person name="Gu Y.Q."/>
            <person name="Puiu D."/>
            <person name="Wang H."/>
            <person name="Twardziok S.O."/>
            <person name="Deal K.R."/>
            <person name="Huo N."/>
            <person name="Zhu T."/>
            <person name="Wang L."/>
            <person name="Wang Y."/>
            <person name="McGuire P.E."/>
            <person name="Liu S."/>
            <person name="Long H."/>
            <person name="Ramasamy R.K."/>
            <person name="Rodriguez J.C."/>
            <person name="Van S.L."/>
            <person name="Yuan L."/>
            <person name="Wang Z."/>
            <person name="Xia Z."/>
            <person name="Xiao L."/>
            <person name="Anderson O.D."/>
            <person name="Ouyang S."/>
            <person name="Liang Y."/>
            <person name="Zimin A.V."/>
            <person name="Pertea G."/>
            <person name="Qi P."/>
            <person name="Bennetzen J.L."/>
            <person name="Dai X."/>
            <person name="Dawson M.W."/>
            <person name="Muller H.G."/>
            <person name="Kugler K."/>
            <person name="Rivarola-Duarte L."/>
            <person name="Spannagl M."/>
            <person name="Mayer K.F.X."/>
            <person name="Lu F.H."/>
            <person name="Bevan M.W."/>
            <person name="Leroy P."/>
            <person name="Li P."/>
            <person name="You F.M."/>
            <person name="Sun Q."/>
            <person name="Liu Z."/>
            <person name="Lyons E."/>
            <person name="Wicker T."/>
            <person name="Salzberg S.L."/>
            <person name="Devos K.M."/>
            <person name="Dvorak J."/>
        </authorList>
    </citation>
    <scope>NUCLEOTIDE SEQUENCE [LARGE SCALE GENOMIC DNA]</scope>
    <source>
        <strain evidence="2">cv. AL8/78</strain>
    </source>
</reference>
<proteinExistence type="predicted"/>
<reference evidence="3" key="1">
    <citation type="journal article" date="2014" name="Science">
        <title>Ancient hybridizations among the ancestral genomes of bread wheat.</title>
        <authorList>
            <consortium name="International Wheat Genome Sequencing Consortium,"/>
            <person name="Marcussen T."/>
            <person name="Sandve S.R."/>
            <person name="Heier L."/>
            <person name="Spannagl M."/>
            <person name="Pfeifer M."/>
            <person name="Jakobsen K.S."/>
            <person name="Wulff B.B."/>
            <person name="Steuernagel B."/>
            <person name="Mayer K.F."/>
            <person name="Olsen O.A."/>
        </authorList>
    </citation>
    <scope>NUCLEOTIDE SEQUENCE [LARGE SCALE GENOMIC DNA]</scope>
    <source>
        <strain evidence="3">cv. AL8/78</strain>
    </source>
</reference>
<dbReference type="InterPro" id="IPR026960">
    <property type="entry name" value="RVT-Znf"/>
</dbReference>
<dbReference type="EnsemblPlants" id="AET1Gv20337300.1">
    <property type="protein sequence ID" value="AET1Gv20337300.1"/>
    <property type="gene ID" value="AET1Gv20337300"/>
</dbReference>
<dbReference type="AlphaFoldDB" id="A0A452Y8S4"/>
<dbReference type="STRING" id="200361.A0A452Y8S4"/>
<dbReference type="Pfam" id="PF13966">
    <property type="entry name" value="zf-RVT"/>
    <property type="match status" value="1"/>
</dbReference>
<dbReference type="Gramene" id="AET1Gv20337300.1">
    <property type="protein sequence ID" value="AET1Gv20337300.1"/>
    <property type="gene ID" value="AET1Gv20337300"/>
</dbReference>
<reference evidence="2" key="4">
    <citation type="submission" date="2019-03" db="UniProtKB">
        <authorList>
            <consortium name="EnsemblPlants"/>
        </authorList>
    </citation>
    <scope>IDENTIFICATION</scope>
</reference>
<feature type="domain" description="Reverse transcriptase zinc-binding" evidence="1">
    <location>
        <begin position="9"/>
        <end position="93"/>
    </location>
</feature>
<dbReference type="Proteomes" id="UP000015105">
    <property type="component" value="Chromosome 1D"/>
</dbReference>
<reference evidence="2" key="5">
    <citation type="journal article" date="2021" name="G3 (Bethesda)">
        <title>Aegilops tauschii genome assembly Aet v5.0 features greater sequence contiguity and improved annotation.</title>
        <authorList>
            <person name="Wang L."/>
            <person name="Zhu T."/>
            <person name="Rodriguez J.C."/>
            <person name="Deal K.R."/>
            <person name="Dubcovsky J."/>
            <person name="McGuire P.E."/>
            <person name="Lux T."/>
            <person name="Spannagl M."/>
            <person name="Mayer K.F.X."/>
            <person name="Baldrich P."/>
            <person name="Meyers B.C."/>
            <person name="Huo N."/>
            <person name="Gu Y.Q."/>
            <person name="Zhou H."/>
            <person name="Devos K.M."/>
            <person name="Bennetzen J.L."/>
            <person name="Unver T."/>
            <person name="Budak H."/>
            <person name="Gulick P.J."/>
            <person name="Galiba G."/>
            <person name="Kalapos B."/>
            <person name="Nelson D.R."/>
            <person name="Li P."/>
            <person name="You F.M."/>
            <person name="Luo M.C."/>
            <person name="Dvorak J."/>
        </authorList>
    </citation>
    <scope>NUCLEOTIDE SEQUENCE [LARGE SCALE GENOMIC DNA]</scope>
    <source>
        <strain evidence="2">cv. AL8/78</strain>
    </source>
</reference>
<sequence>WKWSSKGTYTAKSAYLATLHGSTTCDAWKLTWKCWAPPRVRFFHWLAHLDRCWTADRLARHGLQHPVRCPLGDQASETIQHLLLACPFSRQVWYEALSWLRIPCNPPDSESSINSWWLSAWQLMPKPMHKSLASSTLLIPWMLWKHHNDCVFDRVRPSVAAL</sequence>
<evidence type="ECO:0000313" key="2">
    <source>
        <dbReference type="EnsemblPlants" id="AET1Gv20337300.1"/>
    </source>
</evidence>
<keyword evidence="3" id="KW-1185">Reference proteome</keyword>
<accession>A0A452Y8S4</accession>
<name>A0A452Y8S4_AEGTS</name>
<reference evidence="3" key="2">
    <citation type="journal article" date="2017" name="Nat. Plants">
        <title>The Aegilops tauschii genome reveals multiple impacts of transposons.</title>
        <authorList>
            <person name="Zhao G."/>
            <person name="Zou C."/>
            <person name="Li K."/>
            <person name="Wang K."/>
            <person name="Li T."/>
            <person name="Gao L."/>
            <person name="Zhang X."/>
            <person name="Wang H."/>
            <person name="Yang Z."/>
            <person name="Liu X."/>
            <person name="Jiang W."/>
            <person name="Mao L."/>
            <person name="Kong X."/>
            <person name="Jiao Y."/>
            <person name="Jia J."/>
        </authorList>
    </citation>
    <scope>NUCLEOTIDE SEQUENCE [LARGE SCALE GENOMIC DNA]</scope>
    <source>
        <strain evidence="3">cv. AL8/78</strain>
    </source>
</reference>
<organism evidence="2 3">
    <name type="scientific">Aegilops tauschii subsp. strangulata</name>
    <name type="common">Goatgrass</name>
    <dbReference type="NCBI Taxonomy" id="200361"/>
    <lineage>
        <taxon>Eukaryota</taxon>
        <taxon>Viridiplantae</taxon>
        <taxon>Streptophyta</taxon>
        <taxon>Embryophyta</taxon>
        <taxon>Tracheophyta</taxon>
        <taxon>Spermatophyta</taxon>
        <taxon>Magnoliopsida</taxon>
        <taxon>Liliopsida</taxon>
        <taxon>Poales</taxon>
        <taxon>Poaceae</taxon>
        <taxon>BOP clade</taxon>
        <taxon>Pooideae</taxon>
        <taxon>Triticodae</taxon>
        <taxon>Triticeae</taxon>
        <taxon>Triticinae</taxon>
        <taxon>Aegilops</taxon>
    </lineage>
</organism>
<evidence type="ECO:0000259" key="1">
    <source>
        <dbReference type="Pfam" id="PF13966"/>
    </source>
</evidence>
<protein>
    <recommendedName>
        <fullName evidence="1">Reverse transcriptase zinc-binding domain-containing protein</fullName>
    </recommendedName>
</protein>
<evidence type="ECO:0000313" key="3">
    <source>
        <dbReference type="Proteomes" id="UP000015105"/>
    </source>
</evidence>